<dbReference type="EnsemblMetazoa" id="PPA27529.1">
    <property type="protein sequence ID" value="PPA27529.1"/>
    <property type="gene ID" value="WBGene00117083"/>
</dbReference>
<dbReference type="PANTHER" id="PTHR22947:SF7">
    <property type="entry name" value="MSP DOMAIN-CONTAINING PROTEIN-RELATED"/>
    <property type="match status" value="1"/>
</dbReference>
<dbReference type="Pfam" id="PF00755">
    <property type="entry name" value="Carn_acyltransf"/>
    <property type="match status" value="1"/>
</dbReference>
<reference evidence="3" key="1">
    <citation type="journal article" date="2008" name="Nat. Genet.">
        <title>The Pristionchus pacificus genome provides a unique perspective on nematode lifestyle and parasitism.</title>
        <authorList>
            <person name="Dieterich C."/>
            <person name="Clifton S.W."/>
            <person name="Schuster L.N."/>
            <person name="Chinwalla A."/>
            <person name="Delehaunty K."/>
            <person name="Dinkelacker I."/>
            <person name="Fulton L."/>
            <person name="Fulton R."/>
            <person name="Godfrey J."/>
            <person name="Minx P."/>
            <person name="Mitreva M."/>
            <person name="Roeseler W."/>
            <person name="Tian H."/>
            <person name="Witte H."/>
            <person name="Yang S.P."/>
            <person name="Wilson R.K."/>
            <person name="Sommer R.J."/>
        </authorList>
    </citation>
    <scope>NUCLEOTIDE SEQUENCE [LARGE SCALE GENOMIC DNA]</scope>
    <source>
        <strain evidence="3">PS312</strain>
    </source>
</reference>
<protein>
    <recommendedName>
        <fullName evidence="1">Major sperm protein</fullName>
    </recommendedName>
</protein>
<dbReference type="InterPro" id="IPR051774">
    <property type="entry name" value="Sperm-specific_class_P"/>
</dbReference>
<keyword evidence="1" id="KW-0206">Cytoskeleton</keyword>
<dbReference type="Gene3D" id="2.60.40.10">
    <property type="entry name" value="Immunoglobulins"/>
    <property type="match status" value="1"/>
</dbReference>
<dbReference type="PROSITE" id="PS50202">
    <property type="entry name" value="MSP"/>
    <property type="match status" value="1"/>
</dbReference>
<dbReference type="InterPro" id="IPR042231">
    <property type="entry name" value="Cho/carn_acyl_trans_2"/>
</dbReference>
<dbReference type="SUPFAM" id="SSF52777">
    <property type="entry name" value="CoA-dependent acyltransferases"/>
    <property type="match status" value="1"/>
</dbReference>
<evidence type="ECO:0000256" key="1">
    <source>
        <dbReference type="RuleBase" id="RU003425"/>
    </source>
</evidence>
<dbReference type="InterPro" id="IPR000535">
    <property type="entry name" value="MSP_dom"/>
</dbReference>
<dbReference type="InterPro" id="IPR039551">
    <property type="entry name" value="Cho/carn_acyl_trans"/>
</dbReference>
<dbReference type="InterPro" id="IPR013783">
    <property type="entry name" value="Ig-like_fold"/>
</dbReference>
<comment type="function">
    <text evidence="1">Central component in molecular interactions underlying sperm crawling. Forms an extensive filament system that extends from sperm villipoda, along the leading edge of the pseudopod.</text>
</comment>
<accession>A0A2A6CZ45</accession>
<sequence length="320" mass="35153">MSMSSFRARVPIAVNYNPFMMYAPDPDTTLMDQLTRESILVISYARLKRALDKNVLSPEASLWIANRNVMLAFHLNPAKSDNKFRTVYRCLFNGNRIPKKGVVYYDASQKNFEAMREGRFYVDRLFDYNGNGQSLKQIDGSLFTLCLDDLATEEHKEFPQRCLDRGMSVYQRWTVSAAILLSGAPPLSTALLTSQKRLSPSRLVLPPPPPPSMPLAVEPAAAAVPAAGGTSTHTLTNSEAGKIMFKIKSSNNNEYRLKPVFGFIDAGATAQVEITRLAGPPKEDKFVIQFAPAPEGAADAQEAFKGATPAGDVTIPCKAE</sequence>
<organism evidence="2 3">
    <name type="scientific">Pristionchus pacificus</name>
    <name type="common">Parasitic nematode worm</name>
    <dbReference type="NCBI Taxonomy" id="54126"/>
    <lineage>
        <taxon>Eukaryota</taxon>
        <taxon>Metazoa</taxon>
        <taxon>Ecdysozoa</taxon>
        <taxon>Nematoda</taxon>
        <taxon>Chromadorea</taxon>
        <taxon>Rhabditida</taxon>
        <taxon>Rhabditina</taxon>
        <taxon>Diplogasteromorpha</taxon>
        <taxon>Diplogasteroidea</taxon>
        <taxon>Neodiplogasteridae</taxon>
        <taxon>Pristionchus</taxon>
    </lineage>
</organism>
<accession>A0A8R1YH66</accession>
<dbReference type="AlphaFoldDB" id="A0A2A6CZ45"/>
<dbReference type="FunFam" id="2.60.40.10:FF:002024">
    <property type="entry name" value="Sperm-specific class P protein 19"/>
    <property type="match status" value="1"/>
</dbReference>
<gene>
    <name evidence="2" type="primary">WBGene00117083</name>
</gene>
<dbReference type="Gene3D" id="3.30.559.70">
    <property type="entry name" value="Choline/Carnitine o-acyltransferase, domain 2"/>
    <property type="match status" value="1"/>
</dbReference>
<proteinExistence type="predicted"/>
<dbReference type="InterPro" id="IPR008962">
    <property type="entry name" value="PapD-like_sf"/>
</dbReference>
<keyword evidence="3" id="KW-1185">Reference proteome</keyword>
<dbReference type="SUPFAM" id="SSF49354">
    <property type="entry name" value="PapD-like"/>
    <property type="match status" value="1"/>
</dbReference>
<keyword evidence="1" id="KW-0963">Cytoplasm</keyword>
<evidence type="ECO:0000313" key="3">
    <source>
        <dbReference type="Proteomes" id="UP000005239"/>
    </source>
</evidence>
<reference evidence="2" key="2">
    <citation type="submission" date="2022-06" db="UniProtKB">
        <authorList>
            <consortium name="EnsemblMetazoa"/>
        </authorList>
    </citation>
    <scope>IDENTIFICATION</scope>
    <source>
        <strain evidence="2">PS312</strain>
    </source>
</reference>
<evidence type="ECO:0000313" key="2">
    <source>
        <dbReference type="EnsemblMetazoa" id="PPA27529.1"/>
    </source>
</evidence>
<dbReference type="PANTHER" id="PTHR22947">
    <property type="entry name" value="MAJOR SPERM PROTEIN"/>
    <property type="match status" value="1"/>
</dbReference>
<dbReference type="Pfam" id="PF00635">
    <property type="entry name" value="Motile_Sperm"/>
    <property type="match status" value="1"/>
</dbReference>
<name>A0A2A6CZ45_PRIPA</name>
<dbReference type="Proteomes" id="UP000005239">
    <property type="component" value="Unassembled WGS sequence"/>
</dbReference>